<organism evidence="1 2">
    <name type="scientific">Romanomermis culicivorax</name>
    <name type="common">Nematode worm</name>
    <dbReference type="NCBI Taxonomy" id="13658"/>
    <lineage>
        <taxon>Eukaryota</taxon>
        <taxon>Metazoa</taxon>
        <taxon>Ecdysozoa</taxon>
        <taxon>Nematoda</taxon>
        <taxon>Enoplea</taxon>
        <taxon>Dorylaimia</taxon>
        <taxon>Mermithida</taxon>
        <taxon>Mermithoidea</taxon>
        <taxon>Mermithidae</taxon>
        <taxon>Romanomermis</taxon>
    </lineage>
</organism>
<sequence>MKKNSGIEIVIQLVCFGKVKSQNPTHRATALVICLAFSAQKSREKGMVGEKGCSGKGDFLYLFLALVGKRDGREKR</sequence>
<accession>A0A915L0V4</accession>
<proteinExistence type="predicted"/>
<reference evidence="2" key="1">
    <citation type="submission" date="2022-11" db="UniProtKB">
        <authorList>
            <consortium name="WormBaseParasite"/>
        </authorList>
    </citation>
    <scope>IDENTIFICATION</scope>
</reference>
<protein>
    <submittedName>
        <fullName evidence="2">Uncharacterized protein</fullName>
    </submittedName>
</protein>
<evidence type="ECO:0000313" key="2">
    <source>
        <dbReference type="WBParaSite" id="nRc.2.0.1.t44095-RA"/>
    </source>
</evidence>
<name>A0A915L0V4_ROMCU</name>
<keyword evidence="1" id="KW-1185">Reference proteome</keyword>
<dbReference type="WBParaSite" id="nRc.2.0.1.t44095-RA">
    <property type="protein sequence ID" value="nRc.2.0.1.t44095-RA"/>
    <property type="gene ID" value="nRc.2.0.1.g44095"/>
</dbReference>
<dbReference type="AlphaFoldDB" id="A0A915L0V4"/>
<dbReference type="Proteomes" id="UP000887565">
    <property type="component" value="Unplaced"/>
</dbReference>
<evidence type="ECO:0000313" key="1">
    <source>
        <dbReference type="Proteomes" id="UP000887565"/>
    </source>
</evidence>